<accession>A0A1M6BRQ5</accession>
<dbReference type="Gene3D" id="1.25.40.10">
    <property type="entry name" value="Tetratricopeptide repeat domain"/>
    <property type="match status" value="1"/>
</dbReference>
<dbReference type="STRING" id="579105.SAMN04488096_102187"/>
<keyword evidence="4" id="KW-1185">Reference proteome</keyword>
<gene>
    <name evidence="3" type="ORF">SAMN04488096_102187</name>
</gene>
<dbReference type="Proteomes" id="UP000184225">
    <property type="component" value="Unassembled WGS sequence"/>
</dbReference>
<dbReference type="OrthoDB" id="1149028at2"/>
<proteinExistence type="predicted"/>
<evidence type="ECO:0000313" key="4">
    <source>
        <dbReference type="Proteomes" id="UP000184225"/>
    </source>
</evidence>
<evidence type="ECO:0000313" key="3">
    <source>
        <dbReference type="EMBL" id="SHI51357.1"/>
    </source>
</evidence>
<dbReference type="RefSeq" id="WP_073148361.1">
    <property type="nucleotide sequence ID" value="NZ_FQYY01000002.1"/>
</dbReference>
<dbReference type="PANTHER" id="PTHR44998">
    <property type="match status" value="1"/>
</dbReference>
<dbReference type="PROSITE" id="PS50293">
    <property type="entry name" value="TPR_REGION"/>
    <property type="match status" value="1"/>
</dbReference>
<dbReference type="AlphaFoldDB" id="A0A1M6BRQ5"/>
<dbReference type="Pfam" id="PF13181">
    <property type="entry name" value="TPR_8"/>
    <property type="match status" value="1"/>
</dbReference>
<protein>
    <submittedName>
        <fullName evidence="3">Tetratricopeptide repeat-containing protein</fullName>
    </submittedName>
</protein>
<dbReference type="InterPro" id="IPR019734">
    <property type="entry name" value="TPR_rpt"/>
</dbReference>
<keyword evidence="2" id="KW-0732">Signal</keyword>
<reference evidence="3 4" key="1">
    <citation type="submission" date="2016-11" db="EMBL/GenBank/DDBJ databases">
        <authorList>
            <person name="Jaros S."/>
            <person name="Januszkiewicz K."/>
            <person name="Wedrychowicz H."/>
        </authorList>
    </citation>
    <scope>NUCLEOTIDE SEQUENCE [LARGE SCALE GENOMIC DNA]</scope>
    <source>
        <strain evidence="3 4">DSM 21425</strain>
    </source>
</reference>
<evidence type="ECO:0000256" key="1">
    <source>
        <dbReference type="PROSITE-ProRule" id="PRU00339"/>
    </source>
</evidence>
<dbReference type="InterPro" id="IPR011990">
    <property type="entry name" value="TPR-like_helical_dom_sf"/>
</dbReference>
<name>A0A1M6BRQ5_9FLAO</name>
<dbReference type="Pfam" id="PF13432">
    <property type="entry name" value="TPR_16"/>
    <property type="match status" value="1"/>
</dbReference>
<dbReference type="Pfam" id="PF00515">
    <property type="entry name" value="TPR_1"/>
    <property type="match status" value="1"/>
</dbReference>
<feature type="signal peptide" evidence="2">
    <location>
        <begin position="1"/>
        <end position="19"/>
    </location>
</feature>
<dbReference type="PANTHER" id="PTHR44998:SF1">
    <property type="entry name" value="UDP-N-ACETYLGLUCOSAMINE--PEPTIDE N-ACETYLGLUCOSAMINYLTRANSFERASE 110 KDA SUBUNIT"/>
    <property type="match status" value="1"/>
</dbReference>
<feature type="chain" id="PRO_5012047991" evidence="2">
    <location>
        <begin position="20"/>
        <end position="413"/>
    </location>
</feature>
<keyword evidence="1" id="KW-0802">TPR repeat</keyword>
<dbReference type="PROSITE" id="PS50005">
    <property type="entry name" value="TPR"/>
    <property type="match status" value="2"/>
</dbReference>
<dbReference type="EMBL" id="FQYY01000002">
    <property type="protein sequence ID" value="SHI51357.1"/>
    <property type="molecule type" value="Genomic_DNA"/>
</dbReference>
<organism evidence="3 4">
    <name type="scientific">Mesonia phycicola</name>
    <dbReference type="NCBI Taxonomy" id="579105"/>
    <lineage>
        <taxon>Bacteria</taxon>
        <taxon>Pseudomonadati</taxon>
        <taxon>Bacteroidota</taxon>
        <taxon>Flavobacteriia</taxon>
        <taxon>Flavobacteriales</taxon>
        <taxon>Flavobacteriaceae</taxon>
        <taxon>Mesonia</taxon>
    </lineage>
</organism>
<feature type="repeat" description="TPR" evidence="1">
    <location>
        <begin position="221"/>
        <end position="254"/>
    </location>
</feature>
<feature type="repeat" description="TPR" evidence="1">
    <location>
        <begin position="289"/>
        <end position="322"/>
    </location>
</feature>
<dbReference type="SMART" id="SM00028">
    <property type="entry name" value="TPR"/>
    <property type="match status" value="5"/>
</dbReference>
<dbReference type="SUPFAM" id="SSF48452">
    <property type="entry name" value="TPR-like"/>
    <property type="match status" value="1"/>
</dbReference>
<evidence type="ECO:0000256" key="2">
    <source>
        <dbReference type="SAM" id="SignalP"/>
    </source>
</evidence>
<sequence length="413" mass="46223">MKTKILAVSLILASSAVFAQKKEIKSAEKAINKENYAEAKSLLKSVEGSISSQKDNLKEDFYVAKGLAYMGSQPQKQSVEDLNIAGESFKMAKELGSQDADANLTKVRNALINSAIADQNAQNFSKSAEKLYASYNLNKKDTIYLYYAASNATNAKDYKTALEYYNTLQELNYSGEGMEYYATNKATGEQEKFTDKEQRDIFMKTGTYKDPKEEKLPSKKAEITKNIALIYLQQGDTEKGLKAIDKAIATNPEDTDLLLAQADIYYQSGDKKKYTEIVEKVLEKDPNNAALYYNLGVTAMQMDAAEKSITYYKKAIEIDPKMANAYVNLASSMLMKEKSIIDEMNGLGMSNADNKRYDELTKERSELYKNAVPYLEKAVDLEPNNEQAIQTLINIHSQLGNDDKVAKYKAMQG</sequence>